<organism evidence="1 2">
    <name type="scientific">Plasmopara halstedii</name>
    <name type="common">Downy mildew of sunflower</name>
    <dbReference type="NCBI Taxonomy" id="4781"/>
    <lineage>
        <taxon>Eukaryota</taxon>
        <taxon>Sar</taxon>
        <taxon>Stramenopiles</taxon>
        <taxon>Oomycota</taxon>
        <taxon>Peronosporomycetes</taxon>
        <taxon>Peronosporales</taxon>
        <taxon>Peronosporaceae</taxon>
        <taxon>Plasmopara</taxon>
    </lineage>
</organism>
<dbReference type="RefSeq" id="XP_036263525.1">
    <property type="nucleotide sequence ID" value="XM_036407145.1"/>
</dbReference>
<dbReference type="EMBL" id="CCYD01000116">
    <property type="protein sequence ID" value="CEG50477.1"/>
    <property type="molecule type" value="Genomic_DNA"/>
</dbReference>
<dbReference type="Proteomes" id="UP000054928">
    <property type="component" value="Unassembled WGS sequence"/>
</dbReference>
<sequence>MTCTSELVGRRTSPSSKLYILKCREARQVIIKISTQGYCDFSIDASHPCVGVMLVFSASF</sequence>
<evidence type="ECO:0000313" key="1">
    <source>
        <dbReference type="EMBL" id="CEG50477.1"/>
    </source>
</evidence>
<keyword evidence="2" id="KW-1185">Reference proteome</keyword>
<protein>
    <submittedName>
        <fullName evidence="1">Uncharacterized protein</fullName>
    </submittedName>
</protein>
<accession>A0A0P1B8A5</accession>
<dbReference type="GeneID" id="59052907"/>
<proteinExistence type="predicted"/>
<evidence type="ECO:0000313" key="2">
    <source>
        <dbReference type="Proteomes" id="UP000054928"/>
    </source>
</evidence>
<reference evidence="2" key="1">
    <citation type="submission" date="2014-09" db="EMBL/GenBank/DDBJ databases">
        <authorList>
            <person name="Sharma Rahul"/>
            <person name="Thines Marco"/>
        </authorList>
    </citation>
    <scope>NUCLEOTIDE SEQUENCE [LARGE SCALE GENOMIC DNA]</scope>
</reference>
<name>A0A0P1B8A5_PLAHL</name>
<dbReference type="AlphaFoldDB" id="A0A0P1B8A5"/>